<keyword evidence="8" id="KW-1185">Reference proteome</keyword>
<dbReference type="AlphaFoldDB" id="A0A852T1P2"/>
<evidence type="ECO:0000313" key="7">
    <source>
        <dbReference type="EMBL" id="NYD74752.1"/>
    </source>
</evidence>
<keyword evidence="1 7" id="KW-0808">Transferase</keyword>
<dbReference type="Gene3D" id="1.20.5.1930">
    <property type="match status" value="1"/>
</dbReference>
<dbReference type="RefSeq" id="WP_179456721.1">
    <property type="nucleotide sequence ID" value="NZ_BAAAPX010000001.1"/>
</dbReference>
<dbReference type="InterPro" id="IPR050482">
    <property type="entry name" value="Sensor_HK_TwoCompSys"/>
</dbReference>
<sequence length="388" mass="41740">MFSREMLEVRPVGWRARLTHPAAYRWYPGAMIGLLYQVSVLIALWNSSGTVGEKLGTTALLAVVYVAFLVLPPLLWWESEPRRYIGVGLYFALTLTLFPLIGVVACWTWVYVACAVGMVIARTPIALTIIGSLGALQLIVFTVVGTVEDDWFIALVTVSIGVMMSAFARQLDALRRLRNAQGEIARLAVIEERARFSRDMHDVLGHSLTVVTVKSELARRLIPTDPDRAVEEIADIERLSRSALADLRAAVAGYREMSLSTELAAAQAGLAAADIQAHLPRNGEEVAPELRELFGWVLREGVTNVIRHSGSRNCWVTVGPESLDIEDDGRGPQGSAQEPAPVGADVSRVADGGSGLAGLSARAALVGARIAVGAGPRGGTLLSVRRAT</sequence>
<evidence type="ECO:0000256" key="4">
    <source>
        <dbReference type="SAM" id="MobiDB-lite"/>
    </source>
</evidence>
<keyword evidence="5" id="KW-0472">Membrane</keyword>
<evidence type="ECO:0000259" key="6">
    <source>
        <dbReference type="Pfam" id="PF07730"/>
    </source>
</evidence>
<feature type="transmembrane region" description="Helical" evidence="5">
    <location>
        <begin position="26"/>
        <end position="45"/>
    </location>
</feature>
<evidence type="ECO:0000256" key="1">
    <source>
        <dbReference type="ARBA" id="ARBA00022679"/>
    </source>
</evidence>
<feature type="transmembrane region" description="Helical" evidence="5">
    <location>
        <begin position="125"/>
        <end position="145"/>
    </location>
</feature>
<evidence type="ECO:0000256" key="5">
    <source>
        <dbReference type="SAM" id="Phobius"/>
    </source>
</evidence>
<evidence type="ECO:0000256" key="2">
    <source>
        <dbReference type="ARBA" id="ARBA00022777"/>
    </source>
</evidence>
<dbReference type="Gene3D" id="3.30.565.10">
    <property type="entry name" value="Histidine kinase-like ATPase, C-terminal domain"/>
    <property type="match status" value="1"/>
</dbReference>
<dbReference type="PANTHER" id="PTHR24421:SF63">
    <property type="entry name" value="SENSOR HISTIDINE KINASE DESK"/>
    <property type="match status" value="1"/>
</dbReference>
<dbReference type="SUPFAM" id="SSF55874">
    <property type="entry name" value="ATPase domain of HSP90 chaperone/DNA topoisomerase II/histidine kinase"/>
    <property type="match status" value="1"/>
</dbReference>
<dbReference type="InterPro" id="IPR036890">
    <property type="entry name" value="HATPase_C_sf"/>
</dbReference>
<protein>
    <submittedName>
        <fullName evidence="7">Two-component system sensor histidine kinase DesK</fullName>
        <ecNumber evidence="7">2.7.13.3</ecNumber>
    </submittedName>
</protein>
<feature type="transmembrane region" description="Helical" evidence="5">
    <location>
        <begin position="151"/>
        <end position="168"/>
    </location>
</feature>
<evidence type="ECO:0000313" key="8">
    <source>
        <dbReference type="Proteomes" id="UP000589620"/>
    </source>
</evidence>
<organism evidence="7 8">
    <name type="scientific">Leifsonia soli</name>
    <dbReference type="NCBI Taxonomy" id="582665"/>
    <lineage>
        <taxon>Bacteria</taxon>
        <taxon>Bacillati</taxon>
        <taxon>Actinomycetota</taxon>
        <taxon>Actinomycetes</taxon>
        <taxon>Micrococcales</taxon>
        <taxon>Microbacteriaceae</taxon>
        <taxon>Leifsonia</taxon>
    </lineage>
</organism>
<feature type="domain" description="Signal transduction histidine kinase subgroup 3 dimerisation and phosphoacceptor" evidence="6">
    <location>
        <begin position="192"/>
        <end position="258"/>
    </location>
</feature>
<dbReference type="Pfam" id="PF07730">
    <property type="entry name" value="HisKA_3"/>
    <property type="match status" value="1"/>
</dbReference>
<dbReference type="GO" id="GO:0016020">
    <property type="term" value="C:membrane"/>
    <property type="evidence" value="ECO:0007669"/>
    <property type="project" value="InterPro"/>
</dbReference>
<dbReference type="Proteomes" id="UP000589620">
    <property type="component" value="Unassembled WGS sequence"/>
</dbReference>
<accession>A0A852T1P2</accession>
<keyword evidence="5" id="KW-1133">Transmembrane helix</keyword>
<keyword evidence="3" id="KW-0902">Two-component regulatory system</keyword>
<gene>
    <name evidence="7" type="ORF">BJ963_002271</name>
</gene>
<dbReference type="GO" id="GO:0046983">
    <property type="term" value="F:protein dimerization activity"/>
    <property type="evidence" value="ECO:0007669"/>
    <property type="project" value="InterPro"/>
</dbReference>
<feature type="transmembrane region" description="Helical" evidence="5">
    <location>
        <begin position="89"/>
        <end position="113"/>
    </location>
</feature>
<keyword evidence="2 7" id="KW-0418">Kinase</keyword>
<dbReference type="PANTHER" id="PTHR24421">
    <property type="entry name" value="NITRATE/NITRITE SENSOR PROTEIN NARX-RELATED"/>
    <property type="match status" value="1"/>
</dbReference>
<dbReference type="GO" id="GO:0000155">
    <property type="term" value="F:phosphorelay sensor kinase activity"/>
    <property type="evidence" value="ECO:0007669"/>
    <property type="project" value="InterPro"/>
</dbReference>
<name>A0A852T1P2_9MICO</name>
<proteinExistence type="predicted"/>
<dbReference type="EC" id="2.7.13.3" evidence="7"/>
<feature type="transmembrane region" description="Helical" evidence="5">
    <location>
        <begin position="57"/>
        <end position="77"/>
    </location>
</feature>
<feature type="region of interest" description="Disordered" evidence="4">
    <location>
        <begin position="323"/>
        <end position="345"/>
    </location>
</feature>
<dbReference type="CDD" id="cd16917">
    <property type="entry name" value="HATPase_UhpB-NarQ-NarX-like"/>
    <property type="match status" value="1"/>
</dbReference>
<comment type="caution">
    <text evidence="7">The sequence shown here is derived from an EMBL/GenBank/DDBJ whole genome shotgun (WGS) entry which is preliminary data.</text>
</comment>
<keyword evidence="5" id="KW-0812">Transmembrane</keyword>
<dbReference type="EMBL" id="JACCBJ010000001">
    <property type="protein sequence ID" value="NYD74752.1"/>
    <property type="molecule type" value="Genomic_DNA"/>
</dbReference>
<reference evidence="7 8" key="1">
    <citation type="submission" date="2020-07" db="EMBL/GenBank/DDBJ databases">
        <title>Sequencing the genomes of 1000 actinobacteria strains.</title>
        <authorList>
            <person name="Klenk H.-P."/>
        </authorList>
    </citation>
    <scope>NUCLEOTIDE SEQUENCE [LARGE SCALE GENOMIC DNA]</scope>
    <source>
        <strain evidence="7 8">DSM 23871</strain>
    </source>
</reference>
<dbReference type="InterPro" id="IPR011712">
    <property type="entry name" value="Sig_transdc_His_kin_sub3_dim/P"/>
</dbReference>
<evidence type="ECO:0000256" key="3">
    <source>
        <dbReference type="ARBA" id="ARBA00023012"/>
    </source>
</evidence>